<evidence type="ECO:0000256" key="5">
    <source>
        <dbReference type="PIRSR" id="PIRSR602401-1"/>
    </source>
</evidence>
<dbReference type="PRINTS" id="PR00463">
    <property type="entry name" value="EP450I"/>
</dbReference>
<dbReference type="PANTHER" id="PTHR47950:SF16">
    <property type="entry name" value="CYTOCHROME P450 FAMILY PROTEIN"/>
    <property type="match status" value="1"/>
</dbReference>
<evidence type="ECO:0000256" key="2">
    <source>
        <dbReference type="ARBA" id="ARBA00022723"/>
    </source>
</evidence>
<sequence length="505" mass="57145">MLAHLELPNTSNPLQIDMDSLSSILLLLLFTCTLIQALCSFSKRANYKFPPGPSLLTILENLQEFWKKPQQTMAKLANVYGPIMLLKFGQSTNVIISSPDMAKEVLQTHDLLFSDRTIPEVVTSLNHERLSLPFLPISPLWKDLRKICISELFTTKILNASQDLRRKKLQQLMSDMHQISLTGEGVDVGIAAFKTCINFLSYTFVSEDFVQSISPGEEYKDIVATVLKVIGTPNLVDLFPIFKITDPQGLKGRMTSYLTKFFEILDGLIDKRIKLREEKHYVTNNDMLDTLLNISQKNSQMMDRIKIRHFLLDLLIAGTDTTAYALERAMTEVLHNPGVMAKAKKELEQIIGKGNPIEESDVARLPYLQAIIKETLRMYPPAPLLLPRKAKVDVEIFGYTVPKGARVLINEWAIGRNPSIWENANSFLPERFLGSTIDIKGQNFLLTPFGSGRRICPGFPLAIKMLHSMLGSLINSFDWKLENDMNPKDMDLDRPLRAIPIKINN</sequence>
<keyword evidence="8" id="KW-1185">Reference proteome</keyword>
<evidence type="ECO:0000256" key="4">
    <source>
        <dbReference type="ARBA" id="ARBA00023004"/>
    </source>
</evidence>
<evidence type="ECO:0000256" key="6">
    <source>
        <dbReference type="RuleBase" id="RU000461"/>
    </source>
</evidence>
<gene>
    <name evidence="7" type="ORF">RIF29_21151</name>
</gene>
<evidence type="ECO:0008006" key="9">
    <source>
        <dbReference type="Google" id="ProtNLM"/>
    </source>
</evidence>
<dbReference type="PRINTS" id="PR00385">
    <property type="entry name" value="P450"/>
</dbReference>
<keyword evidence="3 6" id="KW-0560">Oxidoreductase</keyword>
<dbReference type="GO" id="GO:0005506">
    <property type="term" value="F:iron ion binding"/>
    <property type="evidence" value="ECO:0007669"/>
    <property type="project" value="InterPro"/>
</dbReference>
<dbReference type="InterPro" id="IPR017972">
    <property type="entry name" value="Cyt_P450_CS"/>
</dbReference>
<dbReference type="InterPro" id="IPR001128">
    <property type="entry name" value="Cyt_P450"/>
</dbReference>
<feature type="binding site" description="axial binding residue" evidence="5">
    <location>
        <position position="456"/>
    </location>
    <ligand>
        <name>heme</name>
        <dbReference type="ChEBI" id="CHEBI:30413"/>
    </ligand>
    <ligandPart>
        <name>Fe</name>
        <dbReference type="ChEBI" id="CHEBI:18248"/>
    </ligandPart>
</feature>
<dbReference type="GO" id="GO:0020037">
    <property type="term" value="F:heme binding"/>
    <property type="evidence" value="ECO:0007669"/>
    <property type="project" value="InterPro"/>
</dbReference>
<proteinExistence type="inferred from homology"/>
<dbReference type="GO" id="GO:0004497">
    <property type="term" value="F:monooxygenase activity"/>
    <property type="evidence" value="ECO:0007669"/>
    <property type="project" value="UniProtKB-KW"/>
</dbReference>
<dbReference type="Gene3D" id="1.10.630.10">
    <property type="entry name" value="Cytochrome P450"/>
    <property type="match status" value="1"/>
</dbReference>
<dbReference type="FunFam" id="1.10.630.10:FF:000007">
    <property type="entry name" value="Cytochrome P450 76C4"/>
    <property type="match status" value="1"/>
</dbReference>
<organism evidence="7 8">
    <name type="scientific">Crotalaria pallida</name>
    <name type="common">Smooth rattlebox</name>
    <name type="synonym">Crotalaria striata</name>
    <dbReference type="NCBI Taxonomy" id="3830"/>
    <lineage>
        <taxon>Eukaryota</taxon>
        <taxon>Viridiplantae</taxon>
        <taxon>Streptophyta</taxon>
        <taxon>Embryophyta</taxon>
        <taxon>Tracheophyta</taxon>
        <taxon>Spermatophyta</taxon>
        <taxon>Magnoliopsida</taxon>
        <taxon>eudicotyledons</taxon>
        <taxon>Gunneridae</taxon>
        <taxon>Pentapetalae</taxon>
        <taxon>rosids</taxon>
        <taxon>fabids</taxon>
        <taxon>Fabales</taxon>
        <taxon>Fabaceae</taxon>
        <taxon>Papilionoideae</taxon>
        <taxon>50 kb inversion clade</taxon>
        <taxon>genistoids sensu lato</taxon>
        <taxon>core genistoids</taxon>
        <taxon>Crotalarieae</taxon>
        <taxon>Crotalaria</taxon>
    </lineage>
</organism>
<dbReference type="Proteomes" id="UP001372338">
    <property type="component" value="Unassembled WGS sequence"/>
</dbReference>
<keyword evidence="2 5" id="KW-0479">Metal-binding</keyword>
<dbReference type="InterPro" id="IPR036396">
    <property type="entry name" value="Cyt_P450_sf"/>
</dbReference>
<dbReference type="SUPFAM" id="SSF48264">
    <property type="entry name" value="Cytochrome P450"/>
    <property type="match status" value="1"/>
</dbReference>
<evidence type="ECO:0000313" key="7">
    <source>
        <dbReference type="EMBL" id="KAK7268453.1"/>
    </source>
</evidence>
<name>A0AAN9F6U0_CROPI</name>
<keyword evidence="5 6" id="KW-0349">Heme</keyword>
<keyword evidence="4 5" id="KW-0408">Iron</keyword>
<comment type="caution">
    <text evidence="7">The sequence shown here is derived from an EMBL/GenBank/DDBJ whole genome shotgun (WGS) entry which is preliminary data.</text>
</comment>
<protein>
    <recommendedName>
        <fullName evidence="9">Cytochrome P450</fullName>
    </recommendedName>
</protein>
<evidence type="ECO:0000313" key="8">
    <source>
        <dbReference type="Proteomes" id="UP001372338"/>
    </source>
</evidence>
<dbReference type="Pfam" id="PF00067">
    <property type="entry name" value="p450"/>
    <property type="match status" value="1"/>
</dbReference>
<keyword evidence="6" id="KW-0503">Monooxygenase</keyword>
<dbReference type="PROSITE" id="PS00086">
    <property type="entry name" value="CYTOCHROME_P450"/>
    <property type="match status" value="1"/>
</dbReference>
<evidence type="ECO:0000256" key="3">
    <source>
        <dbReference type="ARBA" id="ARBA00023002"/>
    </source>
</evidence>
<evidence type="ECO:0000256" key="1">
    <source>
        <dbReference type="ARBA" id="ARBA00010617"/>
    </source>
</evidence>
<accession>A0AAN9F6U0</accession>
<comment type="cofactor">
    <cofactor evidence="5">
        <name>heme</name>
        <dbReference type="ChEBI" id="CHEBI:30413"/>
    </cofactor>
</comment>
<reference evidence="7 8" key="1">
    <citation type="submission" date="2024-01" db="EMBL/GenBank/DDBJ databases">
        <title>The genomes of 5 underutilized Papilionoideae crops provide insights into root nodulation and disease resistanc.</title>
        <authorList>
            <person name="Yuan L."/>
        </authorList>
    </citation>
    <scope>NUCLEOTIDE SEQUENCE [LARGE SCALE GENOMIC DNA]</scope>
    <source>
        <strain evidence="7">ZHUSHIDOU_FW_LH</strain>
        <tissue evidence="7">Leaf</tissue>
    </source>
</reference>
<comment type="similarity">
    <text evidence="1 6">Belongs to the cytochrome P450 family.</text>
</comment>
<dbReference type="PANTHER" id="PTHR47950">
    <property type="entry name" value="CYTOCHROME P450, FAMILY 76, SUBFAMILY C, POLYPEPTIDE 5-RELATED"/>
    <property type="match status" value="1"/>
</dbReference>
<dbReference type="GO" id="GO:0016705">
    <property type="term" value="F:oxidoreductase activity, acting on paired donors, with incorporation or reduction of molecular oxygen"/>
    <property type="evidence" value="ECO:0007669"/>
    <property type="project" value="InterPro"/>
</dbReference>
<dbReference type="AlphaFoldDB" id="A0AAN9F6U0"/>
<dbReference type="EMBL" id="JAYWIO010000004">
    <property type="protein sequence ID" value="KAK7268453.1"/>
    <property type="molecule type" value="Genomic_DNA"/>
</dbReference>
<dbReference type="CDD" id="cd11073">
    <property type="entry name" value="CYP76-like"/>
    <property type="match status" value="1"/>
</dbReference>
<dbReference type="InterPro" id="IPR002401">
    <property type="entry name" value="Cyt_P450_E_grp-I"/>
</dbReference>